<gene>
    <name evidence="2" type="ORF">GCM10022223_03110</name>
</gene>
<proteinExistence type="predicted"/>
<evidence type="ECO:0000313" key="3">
    <source>
        <dbReference type="Proteomes" id="UP001501074"/>
    </source>
</evidence>
<evidence type="ECO:0000313" key="2">
    <source>
        <dbReference type="EMBL" id="GAA3591865.1"/>
    </source>
</evidence>
<dbReference type="EMBL" id="BAAAZO010000001">
    <property type="protein sequence ID" value="GAA3591865.1"/>
    <property type="molecule type" value="Genomic_DNA"/>
</dbReference>
<feature type="region of interest" description="Disordered" evidence="1">
    <location>
        <begin position="1"/>
        <end position="24"/>
    </location>
</feature>
<dbReference type="Proteomes" id="UP001501074">
    <property type="component" value="Unassembled WGS sequence"/>
</dbReference>
<protein>
    <submittedName>
        <fullName evidence="2">Uncharacterized protein</fullName>
    </submittedName>
</protein>
<sequence>MEFLALQMQGGNVGGDQDQKQGHRNETCYQRHDLTRIAGADESAVPTWHPLPTRPYAAT</sequence>
<accession>A0ABP6YX40</accession>
<keyword evidence="3" id="KW-1185">Reference proteome</keyword>
<organism evidence="2 3">
    <name type="scientific">Kineosporia mesophila</name>
    <dbReference type="NCBI Taxonomy" id="566012"/>
    <lineage>
        <taxon>Bacteria</taxon>
        <taxon>Bacillati</taxon>
        <taxon>Actinomycetota</taxon>
        <taxon>Actinomycetes</taxon>
        <taxon>Kineosporiales</taxon>
        <taxon>Kineosporiaceae</taxon>
        <taxon>Kineosporia</taxon>
    </lineage>
</organism>
<reference evidence="3" key="1">
    <citation type="journal article" date="2019" name="Int. J. Syst. Evol. Microbiol.">
        <title>The Global Catalogue of Microorganisms (GCM) 10K type strain sequencing project: providing services to taxonomists for standard genome sequencing and annotation.</title>
        <authorList>
            <consortium name="The Broad Institute Genomics Platform"/>
            <consortium name="The Broad Institute Genome Sequencing Center for Infectious Disease"/>
            <person name="Wu L."/>
            <person name="Ma J."/>
        </authorList>
    </citation>
    <scope>NUCLEOTIDE SEQUENCE [LARGE SCALE GENOMIC DNA]</scope>
    <source>
        <strain evidence="3">JCM 16902</strain>
    </source>
</reference>
<comment type="caution">
    <text evidence="2">The sequence shown here is derived from an EMBL/GenBank/DDBJ whole genome shotgun (WGS) entry which is preliminary data.</text>
</comment>
<evidence type="ECO:0000256" key="1">
    <source>
        <dbReference type="SAM" id="MobiDB-lite"/>
    </source>
</evidence>
<name>A0ABP6YX40_9ACTN</name>